<dbReference type="InterPro" id="IPR036518">
    <property type="entry name" value="CobE/GbiG_C_sf"/>
</dbReference>
<sequence length="187" mass="17311">MTSPAGAGGPRTGEGGTGSGAGGAGTAGTETGTGGRSGGEAGGPRGGIVVGVGASRGVPADEVVDLVLATLRDAGLRTDEVTGLATLDRRASEPGIVAAAARLGVPVTAYPAGRLAAVAVPGGSASVLAAVGTPSVAEAAALAGGGDLLVPKRTSRPEGRPAGVTCAIAREGGGRPGASAGTGRQKG</sequence>
<dbReference type="SUPFAM" id="SSF159664">
    <property type="entry name" value="CobE/GbiG C-terminal domain-like"/>
    <property type="match status" value="1"/>
</dbReference>
<feature type="region of interest" description="Disordered" evidence="1">
    <location>
        <begin position="1"/>
        <end position="48"/>
    </location>
</feature>
<feature type="compositionally biased region" description="Low complexity" evidence="1">
    <location>
        <begin position="177"/>
        <end position="187"/>
    </location>
</feature>
<protein>
    <submittedName>
        <fullName evidence="3">Cobalamin biosynthesis protein</fullName>
    </submittedName>
</protein>
<evidence type="ECO:0000313" key="4">
    <source>
        <dbReference type="Proteomes" id="UP000516230"/>
    </source>
</evidence>
<dbReference type="InterPro" id="IPR002750">
    <property type="entry name" value="CobE/GbiG_C"/>
</dbReference>
<dbReference type="AlphaFoldDB" id="A0A7H0HQ63"/>
<feature type="domain" description="CobE/GbiG C-terminal" evidence="2">
    <location>
        <begin position="48"/>
        <end position="169"/>
    </location>
</feature>
<dbReference type="GO" id="GO:0009236">
    <property type="term" value="P:cobalamin biosynthetic process"/>
    <property type="evidence" value="ECO:0007669"/>
    <property type="project" value="InterPro"/>
</dbReference>
<dbReference type="Proteomes" id="UP000516230">
    <property type="component" value="Chromosome"/>
</dbReference>
<evidence type="ECO:0000313" key="3">
    <source>
        <dbReference type="EMBL" id="QNP62679.1"/>
    </source>
</evidence>
<dbReference type="InterPro" id="IPR051810">
    <property type="entry name" value="Precorrin_MeTrfase"/>
</dbReference>
<dbReference type="PANTHER" id="PTHR47036">
    <property type="entry name" value="COBALT-FACTOR III C(17)-METHYLTRANSFERASE-RELATED"/>
    <property type="match status" value="1"/>
</dbReference>
<dbReference type="EMBL" id="CP060825">
    <property type="protein sequence ID" value="QNP62679.1"/>
    <property type="molecule type" value="Genomic_DNA"/>
</dbReference>
<accession>A0A7H0HQ63</accession>
<dbReference type="Pfam" id="PF01890">
    <property type="entry name" value="CbiG_C"/>
    <property type="match status" value="1"/>
</dbReference>
<reference evidence="3 4" key="1">
    <citation type="submission" date="2020-08" db="EMBL/GenBank/DDBJ databases">
        <title>A novel species.</title>
        <authorList>
            <person name="Gao J."/>
        </authorList>
    </citation>
    <scope>NUCLEOTIDE SEQUENCE [LARGE SCALE GENOMIC DNA]</scope>
    <source>
        <strain evidence="3 4">CRPJ-33</strain>
    </source>
</reference>
<organism evidence="3 4">
    <name type="scientific">Streptomyces genisteinicus</name>
    <dbReference type="NCBI Taxonomy" id="2768068"/>
    <lineage>
        <taxon>Bacteria</taxon>
        <taxon>Bacillati</taxon>
        <taxon>Actinomycetota</taxon>
        <taxon>Actinomycetes</taxon>
        <taxon>Kitasatosporales</taxon>
        <taxon>Streptomycetaceae</taxon>
        <taxon>Streptomyces</taxon>
    </lineage>
</organism>
<evidence type="ECO:0000259" key="2">
    <source>
        <dbReference type="Pfam" id="PF01890"/>
    </source>
</evidence>
<gene>
    <name evidence="3" type="ORF">IAG43_06815</name>
</gene>
<feature type="region of interest" description="Disordered" evidence="1">
    <location>
        <begin position="167"/>
        <end position="187"/>
    </location>
</feature>
<dbReference type="Gene3D" id="3.30.420.180">
    <property type="entry name" value="CobE/GbiG C-terminal domain"/>
    <property type="match status" value="1"/>
</dbReference>
<evidence type="ECO:0000256" key="1">
    <source>
        <dbReference type="SAM" id="MobiDB-lite"/>
    </source>
</evidence>
<name>A0A7H0HQ63_9ACTN</name>
<keyword evidence="4" id="KW-1185">Reference proteome</keyword>
<dbReference type="PANTHER" id="PTHR47036:SF1">
    <property type="entry name" value="COBALT-FACTOR III C(17)-METHYLTRANSFERASE-RELATED"/>
    <property type="match status" value="1"/>
</dbReference>
<dbReference type="KEGG" id="sgj:IAG43_06815"/>
<proteinExistence type="predicted"/>